<gene>
    <name evidence="5" type="ORF">C4544_00290</name>
</gene>
<proteinExistence type="predicted"/>
<sequence>MFVEILFLVIIFLLAAVTKSLFFYALLIAVFLLCLPGIIALNSAPYVPTLKKNADTMIKLAEIKPGKKVYDLGAGDGKLVIKAAQKGASAIGYEISFALFIFFWLKKAIVRNKGKVYWGNIWRKDLSEADVVLCFLMPRAMARFERDKYSTMKKGSRLVSNIFPLPHVKPNKSENNVYVYIKK</sequence>
<dbReference type="AlphaFoldDB" id="A0A419DGN0"/>
<evidence type="ECO:0000256" key="1">
    <source>
        <dbReference type="ARBA" id="ARBA00022603"/>
    </source>
</evidence>
<reference evidence="5 6" key="1">
    <citation type="journal article" date="2017" name="ISME J.">
        <title>Energy and carbon metabolisms in a deep terrestrial subsurface fluid microbial community.</title>
        <authorList>
            <person name="Momper L."/>
            <person name="Jungbluth S.P."/>
            <person name="Lee M.D."/>
            <person name="Amend J.P."/>
        </authorList>
    </citation>
    <scope>NUCLEOTIDE SEQUENCE [LARGE SCALE GENOMIC DNA]</scope>
    <source>
        <strain evidence="5">SURF_29</strain>
    </source>
</reference>
<feature type="transmembrane region" description="Helical" evidence="4">
    <location>
        <begin position="7"/>
        <end position="40"/>
    </location>
</feature>
<evidence type="ECO:0000256" key="3">
    <source>
        <dbReference type="ARBA" id="ARBA00022691"/>
    </source>
</evidence>
<keyword evidence="3" id="KW-0949">S-adenosyl-L-methionine</keyword>
<evidence type="ECO:0000256" key="4">
    <source>
        <dbReference type="SAM" id="Phobius"/>
    </source>
</evidence>
<organism evidence="5 6">
    <name type="scientific">candidate division WS5 bacterium</name>
    <dbReference type="NCBI Taxonomy" id="2093353"/>
    <lineage>
        <taxon>Bacteria</taxon>
        <taxon>candidate division WS5</taxon>
    </lineage>
</organism>
<dbReference type="Gene3D" id="3.40.50.150">
    <property type="entry name" value="Vaccinia Virus protein VP39"/>
    <property type="match status" value="1"/>
</dbReference>
<evidence type="ECO:0000256" key="2">
    <source>
        <dbReference type="ARBA" id="ARBA00022679"/>
    </source>
</evidence>
<keyword evidence="2" id="KW-0808">Transferase</keyword>
<protein>
    <recommendedName>
        <fullName evidence="7">SAM-dependent methyltransferase</fullName>
    </recommendedName>
</protein>
<evidence type="ECO:0000313" key="6">
    <source>
        <dbReference type="Proteomes" id="UP000285655"/>
    </source>
</evidence>
<dbReference type="GO" id="GO:0032259">
    <property type="term" value="P:methylation"/>
    <property type="evidence" value="ECO:0007669"/>
    <property type="project" value="UniProtKB-KW"/>
</dbReference>
<evidence type="ECO:0008006" key="7">
    <source>
        <dbReference type="Google" id="ProtNLM"/>
    </source>
</evidence>
<feature type="transmembrane region" description="Helical" evidence="4">
    <location>
        <begin position="87"/>
        <end position="105"/>
    </location>
</feature>
<comment type="caution">
    <text evidence="5">The sequence shown here is derived from an EMBL/GenBank/DDBJ whole genome shotgun (WGS) entry which is preliminary data.</text>
</comment>
<keyword evidence="4" id="KW-0812">Transmembrane</keyword>
<evidence type="ECO:0000313" key="5">
    <source>
        <dbReference type="EMBL" id="RJO62274.1"/>
    </source>
</evidence>
<keyword evidence="4" id="KW-0472">Membrane</keyword>
<keyword evidence="4" id="KW-1133">Transmembrane helix</keyword>
<keyword evidence="1" id="KW-0489">Methyltransferase</keyword>
<name>A0A419DGN0_9BACT</name>
<dbReference type="Proteomes" id="UP000285655">
    <property type="component" value="Unassembled WGS sequence"/>
</dbReference>
<accession>A0A419DGN0</accession>
<dbReference type="PANTHER" id="PTHR13610:SF9">
    <property type="entry name" value="FI06469P"/>
    <property type="match status" value="1"/>
</dbReference>
<dbReference type="PANTHER" id="PTHR13610">
    <property type="entry name" value="METHYLTRANSFERASE DOMAIN-CONTAINING PROTEIN"/>
    <property type="match status" value="1"/>
</dbReference>
<dbReference type="InterPro" id="IPR026170">
    <property type="entry name" value="FAM173A/B"/>
</dbReference>
<dbReference type="EMBL" id="QZJW01000002">
    <property type="protein sequence ID" value="RJO62274.1"/>
    <property type="molecule type" value="Genomic_DNA"/>
</dbReference>
<dbReference type="InterPro" id="IPR029063">
    <property type="entry name" value="SAM-dependent_MTases_sf"/>
</dbReference>
<dbReference type="GO" id="GO:0016279">
    <property type="term" value="F:protein-lysine N-methyltransferase activity"/>
    <property type="evidence" value="ECO:0007669"/>
    <property type="project" value="InterPro"/>
</dbReference>
<dbReference type="SUPFAM" id="SSF53335">
    <property type="entry name" value="S-adenosyl-L-methionine-dependent methyltransferases"/>
    <property type="match status" value="1"/>
</dbReference>